<sequence>MAEKKLTDGEIAEMKDLYDGTTASCRELGKLFGVAYQTIMWHVNHLNRKVKQQRYEKDYKQRKKNKLKE</sequence>
<organism evidence="1">
    <name type="scientific">viral metagenome</name>
    <dbReference type="NCBI Taxonomy" id="1070528"/>
    <lineage>
        <taxon>unclassified sequences</taxon>
        <taxon>metagenomes</taxon>
        <taxon>organismal metagenomes</taxon>
    </lineage>
</organism>
<gene>
    <name evidence="1" type="ORF">MM171B04622_0007</name>
</gene>
<accession>A0A6M3X6H2</accession>
<evidence type="ECO:0000313" key="1">
    <source>
        <dbReference type="EMBL" id="QJH93342.1"/>
    </source>
</evidence>
<dbReference type="EMBL" id="MT143968">
    <property type="protein sequence ID" value="QJH93342.1"/>
    <property type="molecule type" value="Genomic_DNA"/>
</dbReference>
<name>A0A6M3X6H2_9ZZZZ</name>
<reference evidence="1" key="1">
    <citation type="submission" date="2020-03" db="EMBL/GenBank/DDBJ databases">
        <title>The deep terrestrial virosphere.</title>
        <authorList>
            <person name="Holmfeldt K."/>
            <person name="Nilsson E."/>
            <person name="Simone D."/>
            <person name="Lopez-Fernandez M."/>
            <person name="Wu X."/>
            <person name="de Brujin I."/>
            <person name="Lundin D."/>
            <person name="Andersson A."/>
            <person name="Bertilsson S."/>
            <person name="Dopson M."/>
        </authorList>
    </citation>
    <scope>NUCLEOTIDE SEQUENCE</scope>
    <source>
        <strain evidence="1">MM171B04622</strain>
    </source>
</reference>
<proteinExistence type="predicted"/>
<dbReference type="AlphaFoldDB" id="A0A6M3X6H2"/>
<protein>
    <submittedName>
        <fullName evidence="1">Uncharacterized protein</fullName>
    </submittedName>
</protein>